<keyword evidence="2" id="KW-1185">Reference proteome</keyword>
<evidence type="ECO:0000313" key="2">
    <source>
        <dbReference type="Proteomes" id="UP000281474"/>
    </source>
</evidence>
<reference evidence="1 2" key="1">
    <citation type="submission" date="2018-09" db="EMBL/GenBank/DDBJ databases">
        <title>Phylogeny of the Shewanellaceae, and recommendation for two new genera, Pseudoshewanella and Parashewanella.</title>
        <authorList>
            <person name="Wang G."/>
        </authorList>
    </citation>
    <scope>NUCLEOTIDE SEQUENCE [LARGE SCALE GENOMIC DNA]</scope>
    <source>
        <strain evidence="1 2">C51</strain>
    </source>
</reference>
<evidence type="ECO:0000313" key="1">
    <source>
        <dbReference type="EMBL" id="RLV58603.1"/>
    </source>
</evidence>
<organism evidence="1 2">
    <name type="scientific">Parashewanella curva</name>
    <dbReference type="NCBI Taxonomy" id="2338552"/>
    <lineage>
        <taxon>Bacteria</taxon>
        <taxon>Pseudomonadati</taxon>
        <taxon>Pseudomonadota</taxon>
        <taxon>Gammaproteobacteria</taxon>
        <taxon>Alteromonadales</taxon>
        <taxon>Shewanellaceae</taxon>
        <taxon>Parashewanella</taxon>
    </lineage>
</organism>
<dbReference type="AlphaFoldDB" id="A0A3L8PVJ9"/>
<comment type="caution">
    <text evidence="1">The sequence shown here is derived from an EMBL/GenBank/DDBJ whole genome shotgun (WGS) entry which is preliminary data.</text>
</comment>
<dbReference type="Proteomes" id="UP000281474">
    <property type="component" value="Unassembled WGS sequence"/>
</dbReference>
<protein>
    <submittedName>
        <fullName evidence="1">Uncharacterized protein</fullName>
    </submittedName>
</protein>
<accession>A0A3L8PVJ9</accession>
<gene>
    <name evidence="1" type="ORF">D5018_16410</name>
</gene>
<sequence length="60" mass="6741">MSGISIQGQGIIPIPRKFSESELQLIKESTPEQIKKNSVQYSISSKTLLVEPIPKKWLCI</sequence>
<dbReference type="EMBL" id="QZEI01000063">
    <property type="protein sequence ID" value="RLV58603.1"/>
    <property type="molecule type" value="Genomic_DNA"/>
</dbReference>
<name>A0A3L8PVJ9_9GAMM</name>
<proteinExistence type="predicted"/>